<dbReference type="Pfam" id="PF01674">
    <property type="entry name" value="Lipase_2"/>
    <property type="match status" value="1"/>
</dbReference>
<dbReference type="InterPro" id="IPR002918">
    <property type="entry name" value="Lipase_EstA/Esterase_EstB"/>
</dbReference>
<dbReference type="RefSeq" id="WP_133393743.1">
    <property type="nucleotide sequence ID" value="NZ_SMTG01000004.1"/>
</dbReference>
<keyword evidence="3" id="KW-1185">Reference proteome</keyword>
<dbReference type="GO" id="GO:0016042">
    <property type="term" value="P:lipid catabolic process"/>
    <property type="evidence" value="ECO:0007669"/>
    <property type="project" value="InterPro"/>
</dbReference>
<dbReference type="InterPro" id="IPR029058">
    <property type="entry name" value="AB_hydrolase_fold"/>
</dbReference>
<sequence length="239" mass="25349">MSLYSDRRDARLLRLLMILFVCALSGAAQAACRDAVVLVHGNAGTPTQFDNTYIELRARGWREDEILRPAWGSRTCAACNDHAGSEEIPVRDALVEAIARSCTGKIDVIAHSMGVTLAAKQIVGYGLAGDVDAFVGIAGAWRGLWSCGSYPWNVATSTCGAQGLSVGSPLLASLASRPLAMRTHSIKSWIDQIVCYGGVCTVGGRHSSEIDGETASYTFATGHFGLLTDTAVLQVDLID</sequence>
<dbReference type="PANTHER" id="PTHR32015">
    <property type="entry name" value="FASTING INDUCED LIPASE"/>
    <property type="match status" value="1"/>
</dbReference>
<keyword evidence="1" id="KW-0732">Signal</keyword>
<gene>
    <name evidence="2" type="ORF">E2F49_09925</name>
</gene>
<protein>
    <submittedName>
        <fullName evidence="2">Lipase</fullName>
    </submittedName>
</protein>
<evidence type="ECO:0000313" key="2">
    <source>
        <dbReference type="EMBL" id="TDK30668.1"/>
    </source>
</evidence>
<dbReference type="AlphaFoldDB" id="A0A4R5U8P9"/>
<dbReference type="PANTHER" id="PTHR32015:SF1">
    <property type="entry name" value="LIPASE"/>
    <property type="match status" value="1"/>
</dbReference>
<name>A0A4R5U8P9_9GAMM</name>
<dbReference type="SUPFAM" id="SSF53474">
    <property type="entry name" value="alpha/beta-Hydrolases"/>
    <property type="match status" value="1"/>
</dbReference>
<dbReference type="GO" id="GO:0016298">
    <property type="term" value="F:lipase activity"/>
    <property type="evidence" value="ECO:0007669"/>
    <property type="project" value="TreeGrafter"/>
</dbReference>
<dbReference type="Proteomes" id="UP000295543">
    <property type="component" value="Unassembled WGS sequence"/>
</dbReference>
<reference evidence="2 3" key="1">
    <citation type="submission" date="2019-03" db="EMBL/GenBank/DDBJ databases">
        <title>Luteimonas zhaokaii sp.nov., isolated from the rectal contents of Plateau pika in Yushu, Qinghai Province, China.</title>
        <authorList>
            <person name="Zhang G."/>
        </authorList>
    </citation>
    <scope>NUCLEOTIDE SEQUENCE [LARGE SCALE GENOMIC DNA]</scope>
    <source>
        <strain evidence="2 3">THG-MD21</strain>
    </source>
</reference>
<dbReference type="EMBL" id="SMTG01000004">
    <property type="protein sequence ID" value="TDK30668.1"/>
    <property type="molecule type" value="Genomic_DNA"/>
</dbReference>
<evidence type="ECO:0000313" key="3">
    <source>
        <dbReference type="Proteomes" id="UP000295543"/>
    </source>
</evidence>
<accession>A0A4R5U8P9</accession>
<feature type="chain" id="PRO_5020217343" evidence="1">
    <location>
        <begin position="31"/>
        <end position="239"/>
    </location>
</feature>
<comment type="caution">
    <text evidence="2">The sequence shown here is derived from an EMBL/GenBank/DDBJ whole genome shotgun (WGS) entry which is preliminary data.</text>
</comment>
<dbReference type="Gene3D" id="3.40.50.1820">
    <property type="entry name" value="alpha/beta hydrolase"/>
    <property type="match status" value="1"/>
</dbReference>
<dbReference type="OrthoDB" id="6033466at2"/>
<proteinExistence type="predicted"/>
<evidence type="ECO:0000256" key="1">
    <source>
        <dbReference type="SAM" id="SignalP"/>
    </source>
</evidence>
<feature type="signal peptide" evidence="1">
    <location>
        <begin position="1"/>
        <end position="30"/>
    </location>
</feature>
<organism evidence="2 3">
    <name type="scientific">Luteimonas terrae</name>
    <dbReference type="NCBI Taxonomy" id="1530191"/>
    <lineage>
        <taxon>Bacteria</taxon>
        <taxon>Pseudomonadati</taxon>
        <taxon>Pseudomonadota</taxon>
        <taxon>Gammaproteobacteria</taxon>
        <taxon>Lysobacterales</taxon>
        <taxon>Lysobacteraceae</taxon>
        <taxon>Luteimonas</taxon>
    </lineage>
</organism>